<dbReference type="PANTHER" id="PTHR33221">
    <property type="entry name" value="WINGED HELIX-TURN-HELIX TRANSCRIPTIONAL REGULATOR, RRF2 FAMILY"/>
    <property type="match status" value="1"/>
</dbReference>
<sequence>MQVSTKFTIAIHILAAASYFGKDHKVTSEFLAGSIGCNPVIVRNLMMDLKKAGLISVRRGPGGVEVTRPLDQITFRDVYDAVETRKDRLFNFHENPNPLCPVGRNIHQALDGKLLDIQKQFQEDLRGHTLAEVVGDLQKAIGSQ</sequence>
<name>A0A1H2UXY6_ACIFE</name>
<protein>
    <submittedName>
        <fullName evidence="1">DNA-binding transcriptional regulator, IscR family</fullName>
    </submittedName>
</protein>
<dbReference type="OMA" id="AVNGCAH"/>
<dbReference type="AlphaFoldDB" id="A0A1H2UXY6"/>
<reference evidence="1 2" key="1">
    <citation type="submission" date="2016-10" db="EMBL/GenBank/DDBJ databases">
        <authorList>
            <person name="Varghese N."/>
            <person name="Submissions S."/>
        </authorList>
    </citation>
    <scope>NUCLEOTIDE SEQUENCE [LARGE SCALE GENOMIC DNA]</scope>
    <source>
        <strain evidence="1 2">WCC6</strain>
    </source>
</reference>
<dbReference type="InterPro" id="IPR036390">
    <property type="entry name" value="WH_DNA-bd_sf"/>
</dbReference>
<dbReference type="Proteomes" id="UP000182379">
    <property type="component" value="Unassembled WGS sequence"/>
</dbReference>
<dbReference type="GeneID" id="78334444"/>
<dbReference type="GO" id="GO:0005829">
    <property type="term" value="C:cytosol"/>
    <property type="evidence" value="ECO:0007669"/>
    <property type="project" value="TreeGrafter"/>
</dbReference>
<proteinExistence type="predicted"/>
<dbReference type="GO" id="GO:0003677">
    <property type="term" value="F:DNA binding"/>
    <property type="evidence" value="ECO:0007669"/>
    <property type="project" value="UniProtKB-KW"/>
</dbReference>
<gene>
    <name evidence="1" type="ORF">SAMN05216495_10372</name>
</gene>
<dbReference type="InterPro" id="IPR000944">
    <property type="entry name" value="Tscrpt_reg_Rrf2"/>
</dbReference>
<dbReference type="PANTHER" id="PTHR33221:SF15">
    <property type="entry name" value="HTH-TYPE TRANSCRIPTIONAL REGULATOR YWGB-RELATED"/>
    <property type="match status" value="1"/>
</dbReference>
<comment type="caution">
    <text evidence="1">The sequence shown here is derived from an EMBL/GenBank/DDBJ whole genome shotgun (WGS) entry which is preliminary data.</text>
</comment>
<evidence type="ECO:0000313" key="1">
    <source>
        <dbReference type="EMBL" id="SDW60927.1"/>
    </source>
</evidence>
<dbReference type="Pfam" id="PF02082">
    <property type="entry name" value="Rrf2"/>
    <property type="match status" value="1"/>
</dbReference>
<dbReference type="Gene3D" id="1.10.10.10">
    <property type="entry name" value="Winged helix-like DNA-binding domain superfamily/Winged helix DNA-binding domain"/>
    <property type="match status" value="1"/>
</dbReference>
<dbReference type="GO" id="GO:0003700">
    <property type="term" value="F:DNA-binding transcription factor activity"/>
    <property type="evidence" value="ECO:0007669"/>
    <property type="project" value="TreeGrafter"/>
</dbReference>
<organism evidence="1 2">
    <name type="scientific">Acidaminococcus fermentans</name>
    <dbReference type="NCBI Taxonomy" id="905"/>
    <lineage>
        <taxon>Bacteria</taxon>
        <taxon>Bacillati</taxon>
        <taxon>Bacillota</taxon>
        <taxon>Negativicutes</taxon>
        <taxon>Acidaminococcales</taxon>
        <taxon>Acidaminococcaceae</taxon>
        <taxon>Acidaminococcus</taxon>
    </lineage>
</organism>
<evidence type="ECO:0000313" key="2">
    <source>
        <dbReference type="Proteomes" id="UP000182379"/>
    </source>
</evidence>
<dbReference type="InterPro" id="IPR036388">
    <property type="entry name" value="WH-like_DNA-bd_sf"/>
</dbReference>
<dbReference type="RefSeq" id="WP_012938069.1">
    <property type="nucleotide sequence ID" value="NZ_CALAKB010000043.1"/>
</dbReference>
<dbReference type="SUPFAM" id="SSF46785">
    <property type="entry name" value="Winged helix' DNA-binding domain"/>
    <property type="match status" value="1"/>
</dbReference>
<keyword evidence="1" id="KW-0238">DNA-binding</keyword>
<accession>A0A1H2UXY6</accession>
<dbReference type="EMBL" id="FNOP01000003">
    <property type="protein sequence ID" value="SDW60927.1"/>
    <property type="molecule type" value="Genomic_DNA"/>
</dbReference>
<dbReference type="PROSITE" id="PS51197">
    <property type="entry name" value="HTH_RRF2_2"/>
    <property type="match status" value="1"/>
</dbReference>